<organism evidence="9 10">
    <name type="scientific">Arthrobacter alpinus</name>
    <dbReference type="NCBI Taxonomy" id="656366"/>
    <lineage>
        <taxon>Bacteria</taxon>
        <taxon>Bacillati</taxon>
        <taxon>Actinomycetota</taxon>
        <taxon>Actinomycetes</taxon>
        <taxon>Micrococcales</taxon>
        <taxon>Micrococcaceae</taxon>
        <taxon>Arthrobacter</taxon>
    </lineage>
</organism>
<name>A0A0S2LY07_9MICC</name>
<evidence type="ECO:0000313" key="10">
    <source>
        <dbReference type="Proteomes" id="UP000059574"/>
    </source>
</evidence>
<evidence type="ECO:0000256" key="2">
    <source>
        <dbReference type="ARBA" id="ARBA00007400"/>
    </source>
</evidence>
<evidence type="ECO:0000256" key="1">
    <source>
        <dbReference type="ARBA" id="ARBA00004651"/>
    </source>
</evidence>
<dbReference type="PANTHER" id="PTHR40074:SF2">
    <property type="entry name" value="O-ACETYLTRANSFERASE WECH"/>
    <property type="match status" value="1"/>
</dbReference>
<dbReference type="PANTHER" id="PTHR40074">
    <property type="entry name" value="O-ACETYLTRANSFERASE WECH"/>
    <property type="match status" value="1"/>
</dbReference>
<dbReference type="InterPro" id="IPR002656">
    <property type="entry name" value="Acyl_transf_3_dom"/>
</dbReference>
<reference evidence="10" key="1">
    <citation type="submission" date="2015-11" db="EMBL/GenBank/DDBJ databases">
        <authorList>
            <person name="Kumar R."/>
            <person name="Singh D."/>
            <person name="Swarnkar M.K."/>
            <person name="Singh A.K."/>
            <person name="Kumar S."/>
        </authorList>
    </citation>
    <scope>NUCLEOTIDE SEQUENCE [LARGE SCALE GENOMIC DNA]</scope>
    <source>
        <strain evidence="10">ERGS4:06</strain>
    </source>
</reference>
<feature type="transmembrane region" description="Helical" evidence="7">
    <location>
        <begin position="215"/>
        <end position="234"/>
    </location>
</feature>
<keyword evidence="5 7" id="KW-1133">Transmembrane helix</keyword>
<feature type="transmembrane region" description="Helical" evidence="7">
    <location>
        <begin position="115"/>
        <end position="137"/>
    </location>
</feature>
<keyword evidence="6 7" id="KW-0472">Membrane</keyword>
<gene>
    <name evidence="9" type="ORF">AS189_07215</name>
</gene>
<evidence type="ECO:0000313" key="9">
    <source>
        <dbReference type="EMBL" id="ALO66319.1"/>
    </source>
</evidence>
<feature type="transmembrane region" description="Helical" evidence="7">
    <location>
        <begin position="44"/>
        <end position="66"/>
    </location>
</feature>
<feature type="transmembrane region" description="Helical" evidence="7">
    <location>
        <begin position="149"/>
        <end position="169"/>
    </location>
</feature>
<feature type="transmembrane region" description="Helical" evidence="7">
    <location>
        <begin position="246"/>
        <end position="268"/>
    </location>
</feature>
<evidence type="ECO:0000256" key="7">
    <source>
        <dbReference type="SAM" id="Phobius"/>
    </source>
</evidence>
<dbReference type="Pfam" id="PF01757">
    <property type="entry name" value="Acyl_transf_3"/>
    <property type="match status" value="1"/>
</dbReference>
<dbReference type="AlphaFoldDB" id="A0A0S2LY07"/>
<evidence type="ECO:0000256" key="5">
    <source>
        <dbReference type="ARBA" id="ARBA00022989"/>
    </source>
</evidence>
<feature type="domain" description="Acyltransferase 3" evidence="8">
    <location>
        <begin position="8"/>
        <end position="335"/>
    </location>
</feature>
<keyword evidence="3" id="KW-1003">Cell membrane</keyword>
<evidence type="ECO:0000256" key="4">
    <source>
        <dbReference type="ARBA" id="ARBA00022692"/>
    </source>
</evidence>
<comment type="subcellular location">
    <subcellularLocation>
        <location evidence="1">Cell membrane</location>
        <topology evidence="1">Multi-pass membrane protein</topology>
    </subcellularLocation>
</comment>
<feature type="transmembrane region" description="Helical" evidence="7">
    <location>
        <begin position="86"/>
        <end position="103"/>
    </location>
</feature>
<feature type="transmembrane region" description="Helical" evidence="7">
    <location>
        <begin position="280"/>
        <end position="298"/>
    </location>
</feature>
<dbReference type="EMBL" id="CP013200">
    <property type="protein sequence ID" value="ALO66319.1"/>
    <property type="molecule type" value="Genomic_DNA"/>
</dbReference>
<sequence>MPARQRIEYFDVLRAIAIVAVVVLHTAASRWYSLPSSSTSWQALNIYDSIVRFCVPIFFMISGALFLRPEQNITIRSMMRKSIPRLLLAFGVWSIFYVAWRGFGPAGFGSPKDAVAQLVLGYYHLWFIYALIGLYLVTPLLRKIVADRAMAWYFVALAAVVASFLPMLVEVPVLGPVVAAALDKAQLHLVLGYSMFFVLGHLLNTVALSRAALRWCLLGGLAGIAITALGTFWLSSVQGKNTVFFYQYLTPNVVIVAVAVFCAAKYWGERYSMSARWRRVIGPISAYSFGIYMVHPFFQELLAGYGINSALVHPVFSVPMVAVAILIPSFLAAAVVRRIPKVGAYIA</sequence>
<comment type="similarity">
    <text evidence="2">Belongs to the acyltransferase 3 family.</text>
</comment>
<keyword evidence="4 7" id="KW-0812">Transmembrane</keyword>
<dbReference type="RefSeq" id="WP_062286979.1">
    <property type="nucleotide sequence ID" value="NZ_CP013200.1"/>
</dbReference>
<feature type="transmembrane region" description="Helical" evidence="7">
    <location>
        <begin position="310"/>
        <end position="336"/>
    </location>
</feature>
<protein>
    <recommendedName>
        <fullName evidence="8">Acyltransferase 3 domain-containing protein</fullName>
    </recommendedName>
</protein>
<reference evidence="9 10" key="2">
    <citation type="journal article" date="2016" name="J. Biotechnol.">
        <title>Complete genome sequence of Arthrobacter alpinus ERGS4:06, a yellow pigmented bacterium tolerant to cold and radiations isolated from Sikkim Himalaya.</title>
        <authorList>
            <person name="Kumar R."/>
            <person name="Singh D."/>
            <person name="Swarnkar M.K."/>
            <person name="Singh A.K."/>
            <person name="Kumar S."/>
        </authorList>
    </citation>
    <scope>NUCLEOTIDE SEQUENCE [LARGE SCALE GENOMIC DNA]</scope>
    <source>
        <strain evidence="9 10">ERGS4:06</strain>
    </source>
</reference>
<dbReference type="GO" id="GO:0005886">
    <property type="term" value="C:plasma membrane"/>
    <property type="evidence" value="ECO:0007669"/>
    <property type="project" value="UniProtKB-SubCell"/>
</dbReference>
<evidence type="ECO:0000259" key="8">
    <source>
        <dbReference type="Pfam" id="PF01757"/>
    </source>
</evidence>
<evidence type="ECO:0000256" key="6">
    <source>
        <dbReference type="ARBA" id="ARBA00023136"/>
    </source>
</evidence>
<dbReference type="GO" id="GO:0016413">
    <property type="term" value="F:O-acetyltransferase activity"/>
    <property type="evidence" value="ECO:0007669"/>
    <property type="project" value="TreeGrafter"/>
</dbReference>
<dbReference type="Proteomes" id="UP000059574">
    <property type="component" value="Chromosome"/>
</dbReference>
<proteinExistence type="inferred from homology"/>
<feature type="transmembrane region" description="Helical" evidence="7">
    <location>
        <begin position="12"/>
        <end position="32"/>
    </location>
</feature>
<feature type="transmembrane region" description="Helical" evidence="7">
    <location>
        <begin position="189"/>
        <end position="208"/>
    </location>
</feature>
<evidence type="ECO:0000256" key="3">
    <source>
        <dbReference type="ARBA" id="ARBA00022475"/>
    </source>
</evidence>
<dbReference type="OrthoDB" id="1072135at2"/>
<dbReference type="GO" id="GO:0009246">
    <property type="term" value="P:enterobacterial common antigen biosynthetic process"/>
    <property type="evidence" value="ECO:0007669"/>
    <property type="project" value="TreeGrafter"/>
</dbReference>
<accession>A0A0S2LY07</accession>